<dbReference type="KEGG" id="palh:B1H58_09135"/>
<evidence type="ECO:0000256" key="11">
    <source>
        <dbReference type="RuleBase" id="RU004249"/>
    </source>
</evidence>
<dbReference type="PROSITE" id="PS51671">
    <property type="entry name" value="ACT"/>
    <property type="match status" value="1"/>
</dbReference>
<dbReference type="InterPro" id="IPR036393">
    <property type="entry name" value="AceGlu_kinase-like_sf"/>
</dbReference>
<dbReference type="PROSITE" id="PS00324">
    <property type="entry name" value="ASPARTOKINASE"/>
    <property type="match status" value="1"/>
</dbReference>
<feature type="binding site" evidence="9">
    <location>
        <begin position="10"/>
        <end position="13"/>
    </location>
    <ligand>
        <name>ATP</name>
        <dbReference type="ChEBI" id="CHEBI:30616"/>
    </ligand>
</feature>
<reference evidence="13 14" key="1">
    <citation type="submission" date="2017-02" db="EMBL/GenBank/DDBJ databases">
        <title>Complete genome sequence of the drought resistance-promoting endophyte Pantoea alhagi LTYR-11Z.</title>
        <authorList>
            <person name="Zhang L."/>
        </authorList>
    </citation>
    <scope>NUCLEOTIDE SEQUENCE [LARGE SCALE GENOMIC DNA]</scope>
    <source>
        <strain evidence="13 14">LTYR-11Z</strain>
    </source>
</reference>
<sequence length="452" mass="49232">MLQSELIVAKFGGTSVADFTAMNRSADVVLGDANVRLVVLSASAGVTNLLVALAEGHEPTQRYALLDELRRIQYAIVDRLQQPEVIREEIDRMLENIAMLADAAALASSAALTDELVSHGELISTLLFVEILREREVNAEWFDVRKIMRTDDRFGRAEPDVSTLAELSHQLLRPRLEQALVITQGFIGSEAKGRTTTLGRGGSDYTAALLGEALQAQRIDIWTDVPGIYTTDPRIVPTAQRIDKITFEEAAEMATFGAKVLHPATLMPAVRNDIPVFVGSSKDPAAGGTLVCNETENPPLFRALALRRKQTLLTLHSLNMLHARGFLAEVFAILARHHISVDLITTSEVSVALTLDTTGSTSTGDSLLTQALLTELSSLCRVEVEENLALIALIGNKLSQACGVGKEVFGVLEPFNLRMICYGASSYNLCFLVPGNDAEQIVRTLHRNLFKS</sequence>
<dbReference type="Gene3D" id="3.30.70.260">
    <property type="match status" value="2"/>
</dbReference>
<comment type="pathway">
    <text evidence="1 11">Amino-acid biosynthesis; L-lysine biosynthesis via DAP pathway; (S)-tetrahydrodipicolinate from L-aspartate: step 1/4.</text>
</comment>
<dbReference type="OrthoDB" id="9799110at2"/>
<dbReference type="Pfam" id="PF00696">
    <property type="entry name" value="AA_kinase"/>
    <property type="match status" value="1"/>
</dbReference>
<dbReference type="UniPathway" id="UPA00051">
    <property type="reaction ID" value="UER00462"/>
</dbReference>
<feature type="binding site" evidence="9">
    <location>
        <begin position="223"/>
        <end position="224"/>
    </location>
    <ligand>
        <name>ATP</name>
        <dbReference type="ChEBI" id="CHEBI:30616"/>
    </ligand>
</feature>
<comment type="similarity">
    <text evidence="2 10">Belongs to the aspartokinase family.</text>
</comment>
<dbReference type="UniPathway" id="UPA00034">
    <property type="reaction ID" value="UER00015"/>
</dbReference>
<dbReference type="SUPFAM" id="SSF55021">
    <property type="entry name" value="ACT-like"/>
    <property type="match status" value="2"/>
</dbReference>
<dbReference type="InterPro" id="IPR005260">
    <property type="entry name" value="Asp_kin_monofn"/>
</dbReference>
<dbReference type="InterPro" id="IPR002912">
    <property type="entry name" value="ACT_dom"/>
</dbReference>
<dbReference type="InterPro" id="IPR041745">
    <property type="entry name" value="AKiii-LysC-EC"/>
</dbReference>
<keyword evidence="5 10" id="KW-0418">Kinase</keyword>
<evidence type="ECO:0000256" key="10">
    <source>
        <dbReference type="RuleBase" id="RU003448"/>
    </source>
</evidence>
<dbReference type="GO" id="GO:0005524">
    <property type="term" value="F:ATP binding"/>
    <property type="evidence" value="ECO:0007669"/>
    <property type="project" value="UniProtKB-KW"/>
</dbReference>
<dbReference type="InterPro" id="IPR001048">
    <property type="entry name" value="Asp/Glu/Uridylate_kinase"/>
</dbReference>
<dbReference type="FunFam" id="3.30.70.260:FF:000023">
    <property type="entry name" value="Aspartokinase"/>
    <property type="match status" value="1"/>
</dbReference>
<evidence type="ECO:0000256" key="7">
    <source>
        <dbReference type="ARBA" id="ARBA00023154"/>
    </source>
</evidence>
<dbReference type="GO" id="GO:0009088">
    <property type="term" value="P:threonine biosynthetic process"/>
    <property type="evidence" value="ECO:0007669"/>
    <property type="project" value="UniProtKB-UniPathway"/>
</dbReference>
<keyword evidence="11" id="KW-0028">Amino-acid biosynthesis</keyword>
<protein>
    <recommendedName>
        <fullName evidence="10">Aspartokinase</fullName>
        <ecNumber evidence="10">2.7.2.4</ecNumber>
    </recommendedName>
</protein>
<dbReference type="InterPro" id="IPR054352">
    <property type="entry name" value="ACT_Aspartokinase"/>
</dbReference>
<dbReference type="STRING" id="1891675.B1H58_09135"/>
<dbReference type="Pfam" id="PF22468">
    <property type="entry name" value="ACT_9"/>
    <property type="match status" value="1"/>
</dbReference>
<proteinExistence type="inferred from homology"/>
<accession>A0A1W6B4Y7</accession>
<dbReference type="PANTHER" id="PTHR21499">
    <property type="entry name" value="ASPARTATE KINASE"/>
    <property type="match status" value="1"/>
</dbReference>
<dbReference type="InterPro" id="IPR018042">
    <property type="entry name" value="Aspartate_kinase_CS"/>
</dbReference>
<keyword evidence="3 10" id="KW-0808">Transferase</keyword>
<dbReference type="Gene3D" id="3.40.1160.10">
    <property type="entry name" value="Acetylglutamate kinase-like"/>
    <property type="match status" value="1"/>
</dbReference>
<feature type="binding site" evidence="9">
    <location>
        <position position="234"/>
    </location>
    <ligand>
        <name>ATP</name>
        <dbReference type="ChEBI" id="CHEBI:30616"/>
    </ligand>
</feature>
<evidence type="ECO:0000256" key="9">
    <source>
        <dbReference type="PIRSR" id="PIRSR000726-1"/>
    </source>
</evidence>
<dbReference type="UniPathway" id="UPA00050">
    <property type="reaction ID" value="UER00461"/>
</dbReference>
<dbReference type="CDD" id="cd04932">
    <property type="entry name" value="ACT_AKiii-LysC-EC_1"/>
    <property type="match status" value="1"/>
</dbReference>
<dbReference type="InterPro" id="IPR045865">
    <property type="entry name" value="ACT-like_dom_sf"/>
</dbReference>
<dbReference type="Gene3D" id="1.20.120.1320">
    <property type="entry name" value="Aspartokinase, catalytic domain"/>
    <property type="match status" value="1"/>
</dbReference>
<dbReference type="NCBIfam" id="TIGR00656">
    <property type="entry name" value="asp_kin_monofn"/>
    <property type="match status" value="1"/>
</dbReference>
<dbReference type="GO" id="GO:0004072">
    <property type="term" value="F:aspartate kinase activity"/>
    <property type="evidence" value="ECO:0007669"/>
    <property type="project" value="UniProtKB-EC"/>
</dbReference>
<dbReference type="EMBL" id="CP019706">
    <property type="protein sequence ID" value="ARJ42161.1"/>
    <property type="molecule type" value="Genomic_DNA"/>
</dbReference>
<dbReference type="NCBIfam" id="TIGR00657">
    <property type="entry name" value="asp_kinases"/>
    <property type="match status" value="1"/>
</dbReference>
<comment type="catalytic activity">
    <reaction evidence="8 10">
        <text>L-aspartate + ATP = 4-phospho-L-aspartate + ADP</text>
        <dbReference type="Rhea" id="RHEA:23776"/>
        <dbReference type="ChEBI" id="CHEBI:29991"/>
        <dbReference type="ChEBI" id="CHEBI:30616"/>
        <dbReference type="ChEBI" id="CHEBI:57535"/>
        <dbReference type="ChEBI" id="CHEBI:456216"/>
        <dbReference type="EC" id="2.7.2.4"/>
    </reaction>
</comment>
<dbReference type="GO" id="GO:0005829">
    <property type="term" value="C:cytosol"/>
    <property type="evidence" value="ECO:0007669"/>
    <property type="project" value="TreeGrafter"/>
</dbReference>
<keyword evidence="14" id="KW-1185">Reference proteome</keyword>
<dbReference type="InterPro" id="IPR042199">
    <property type="entry name" value="AsparK_Bifunc_asparK/hSer_DH"/>
</dbReference>
<dbReference type="InterPro" id="IPR001341">
    <property type="entry name" value="Asp_kinase"/>
</dbReference>
<gene>
    <name evidence="13" type="ORF">B1H58_09135</name>
</gene>
<dbReference type="FunFam" id="3.30.70.260:FF:000017">
    <property type="entry name" value="Aspartokinase"/>
    <property type="match status" value="1"/>
</dbReference>
<comment type="pathway">
    <text evidence="11">Amino-acid biosynthesis; L-threonine biosynthesis; L-threonine from L-aspartate: step 1/5.</text>
</comment>
<dbReference type="GO" id="GO:0009089">
    <property type="term" value="P:lysine biosynthetic process via diaminopimelate"/>
    <property type="evidence" value="ECO:0007669"/>
    <property type="project" value="UniProtKB-UniPathway"/>
</dbReference>
<feature type="binding site" evidence="9">
    <location>
        <position position="121"/>
    </location>
    <ligand>
        <name>substrate</name>
    </ligand>
</feature>
<dbReference type="GO" id="GO:0009090">
    <property type="term" value="P:homoserine biosynthetic process"/>
    <property type="evidence" value="ECO:0007669"/>
    <property type="project" value="TreeGrafter"/>
</dbReference>
<evidence type="ECO:0000256" key="5">
    <source>
        <dbReference type="ARBA" id="ARBA00022777"/>
    </source>
</evidence>
<feature type="binding site" evidence="9">
    <location>
        <position position="229"/>
    </location>
    <ligand>
        <name>ATP</name>
        <dbReference type="ChEBI" id="CHEBI:30616"/>
    </ligand>
</feature>
<evidence type="ECO:0000256" key="4">
    <source>
        <dbReference type="ARBA" id="ARBA00022741"/>
    </source>
</evidence>
<dbReference type="NCBIfam" id="NF006570">
    <property type="entry name" value="PRK09084.1"/>
    <property type="match status" value="1"/>
</dbReference>
<evidence type="ECO:0000256" key="1">
    <source>
        <dbReference type="ARBA" id="ARBA00004766"/>
    </source>
</evidence>
<dbReference type="CDD" id="cd04258">
    <property type="entry name" value="AAK_AKiii-LysC-EC"/>
    <property type="match status" value="1"/>
</dbReference>
<evidence type="ECO:0000313" key="14">
    <source>
        <dbReference type="Proteomes" id="UP000192900"/>
    </source>
</evidence>
<feature type="binding site" evidence="9">
    <location>
        <position position="47"/>
    </location>
    <ligand>
        <name>substrate</name>
    </ligand>
</feature>
<evidence type="ECO:0000259" key="12">
    <source>
        <dbReference type="PROSITE" id="PS51671"/>
    </source>
</evidence>
<evidence type="ECO:0000256" key="6">
    <source>
        <dbReference type="ARBA" id="ARBA00022840"/>
    </source>
</evidence>
<dbReference type="InterPro" id="IPR047962">
    <property type="entry name" value="LysC_ACT_2"/>
</dbReference>
<dbReference type="SUPFAM" id="SSF53633">
    <property type="entry name" value="Carbamate kinase-like"/>
    <property type="match status" value="1"/>
</dbReference>
<keyword evidence="6 9" id="KW-0067">ATP-binding</keyword>
<dbReference type="Proteomes" id="UP000192900">
    <property type="component" value="Chromosome"/>
</dbReference>
<evidence type="ECO:0000256" key="8">
    <source>
        <dbReference type="ARBA" id="ARBA00047872"/>
    </source>
</evidence>
<comment type="pathway">
    <text evidence="11">Amino-acid biosynthesis; L-methionine biosynthesis via de novo pathway; L-homoserine from L-aspartate: step 1/3.</text>
</comment>
<keyword evidence="7" id="KW-0457">Lysine biosynthesis</keyword>
<keyword evidence="4 9" id="KW-0547">Nucleotide-binding</keyword>
<organism evidence="13 14">
    <name type="scientific">Pantoea alhagi</name>
    <dbReference type="NCBI Taxonomy" id="1891675"/>
    <lineage>
        <taxon>Bacteria</taxon>
        <taxon>Pseudomonadati</taxon>
        <taxon>Pseudomonadota</taxon>
        <taxon>Gammaproteobacteria</taxon>
        <taxon>Enterobacterales</taxon>
        <taxon>Erwiniaceae</taxon>
        <taxon>Pantoea</taxon>
    </lineage>
</organism>
<dbReference type="PIRSF" id="PIRSF000726">
    <property type="entry name" value="Asp_kin"/>
    <property type="match status" value="1"/>
</dbReference>
<feature type="binding site" evidence="9">
    <location>
        <begin position="259"/>
        <end position="260"/>
    </location>
    <ligand>
        <name>ATP</name>
        <dbReference type="ChEBI" id="CHEBI:30616"/>
    </ligand>
</feature>
<evidence type="ECO:0000313" key="13">
    <source>
        <dbReference type="EMBL" id="ARJ42161.1"/>
    </source>
</evidence>
<dbReference type="CDD" id="cd04917">
    <property type="entry name" value="ACT_AKiii-LysC-EC_2"/>
    <property type="match status" value="1"/>
</dbReference>
<dbReference type="EC" id="2.7.2.4" evidence="10"/>
<name>A0A1W6B4Y7_9GAMM</name>
<dbReference type="AlphaFoldDB" id="A0A1W6B4Y7"/>
<evidence type="ECO:0000256" key="3">
    <source>
        <dbReference type="ARBA" id="ARBA00022679"/>
    </source>
</evidence>
<dbReference type="PANTHER" id="PTHR21499:SF59">
    <property type="entry name" value="ASPARTOKINASE"/>
    <property type="match status" value="1"/>
</dbReference>
<evidence type="ECO:0000256" key="2">
    <source>
        <dbReference type="ARBA" id="ARBA00010122"/>
    </source>
</evidence>
<dbReference type="RefSeq" id="WP_085069599.1">
    <property type="nucleotide sequence ID" value="NZ_CP019706.1"/>
</dbReference>
<feature type="domain" description="ACT" evidence="12">
    <location>
        <begin position="315"/>
        <end position="392"/>
    </location>
</feature>